<keyword evidence="3" id="KW-0819">tRNA processing</keyword>
<dbReference type="GO" id="GO:0004810">
    <property type="term" value="F:CCA tRNA nucleotidyltransferase activity"/>
    <property type="evidence" value="ECO:0007669"/>
    <property type="project" value="UniProtKB-EC"/>
</dbReference>
<gene>
    <name evidence="11" type="primary">cca</name>
    <name evidence="11" type="ordered locus">PSMK_29560</name>
</gene>
<keyword evidence="7" id="KW-0460">Magnesium</keyword>
<evidence type="ECO:0000256" key="3">
    <source>
        <dbReference type="ARBA" id="ARBA00022694"/>
    </source>
</evidence>
<keyword evidence="4 11" id="KW-0548">Nucleotidyltransferase</keyword>
<accession>I0IIM7</accession>
<comment type="cofactor">
    <cofactor evidence="1">
        <name>Mg(2+)</name>
        <dbReference type="ChEBI" id="CHEBI:18420"/>
    </cofactor>
</comment>
<dbReference type="GO" id="GO:0000049">
    <property type="term" value="F:tRNA binding"/>
    <property type="evidence" value="ECO:0007669"/>
    <property type="project" value="TreeGrafter"/>
</dbReference>
<keyword evidence="6" id="KW-0547">Nucleotide-binding</keyword>
<evidence type="ECO:0000259" key="10">
    <source>
        <dbReference type="Pfam" id="PF12627"/>
    </source>
</evidence>
<evidence type="ECO:0000256" key="2">
    <source>
        <dbReference type="ARBA" id="ARBA00022679"/>
    </source>
</evidence>
<reference evidence="11 12" key="1">
    <citation type="submission" date="2012-02" db="EMBL/GenBank/DDBJ databases">
        <title>Complete genome sequence of Phycisphaera mikurensis NBRC 102666.</title>
        <authorList>
            <person name="Ankai A."/>
            <person name="Hosoyama A."/>
            <person name="Terui Y."/>
            <person name="Sekine M."/>
            <person name="Fukai R."/>
            <person name="Kato Y."/>
            <person name="Nakamura S."/>
            <person name="Yamada-Narita S."/>
            <person name="Kawakoshi A."/>
            <person name="Fukunaga Y."/>
            <person name="Yamazaki S."/>
            <person name="Fujita N."/>
        </authorList>
    </citation>
    <scope>NUCLEOTIDE SEQUENCE [LARGE SCALE GENOMIC DNA]</scope>
    <source>
        <strain evidence="12">NBRC 102666 / KCTC 22515 / FYK2301M01</strain>
    </source>
</reference>
<dbReference type="EC" id="2.7.7.72" evidence="11"/>
<keyword evidence="2 8" id="KW-0808">Transferase</keyword>
<dbReference type="KEGG" id="phm:PSMK_29560"/>
<evidence type="ECO:0000256" key="6">
    <source>
        <dbReference type="ARBA" id="ARBA00022741"/>
    </source>
</evidence>
<dbReference type="AlphaFoldDB" id="I0IIM7"/>
<name>I0IIM7_PHYMF</name>
<dbReference type="GO" id="GO:0000166">
    <property type="term" value="F:nucleotide binding"/>
    <property type="evidence" value="ECO:0007669"/>
    <property type="project" value="UniProtKB-KW"/>
</dbReference>
<evidence type="ECO:0000256" key="7">
    <source>
        <dbReference type="ARBA" id="ARBA00022842"/>
    </source>
</evidence>
<organism evidence="11 12">
    <name type="scientific">Phycisphaera mikurensis (strain NBRC 102666 / KCTC 22515 / FYK2301M01)</name>
    <dbReference type="NCBI Taxonomy" id="1142394"/>
    <lineage>
        <taxon>Bacteria</taxon>
        <taxon>Pseudomonadati</taxon>
        <taxon>Planctomycetota</taxon>
        <taxon>Phycisphaerae</taxon>
        <taxon>Phycisphaerales</taxon>
        <taxon>Phycisphaeraceae</taxon>
        <taxon>Phycisphaera</taxon>
    </lineage>
</organism>
<evidence type="ECO:0000313" key="12">
    <source>
        <dbReference type="Proteomes" id="UP000007881"/>
    </source>
</evidence>
<dbReference type="RefSeq" id="WP_014438323.1">
    <property type="nucleotide sequence ID" value="NC_017080.1"/>
</dbReference>
<evidence type="ECO:0000256" key="8">
    <source>
        <dbReference type="RuleBase" id="RU003953"/>
    </source>
</evidence>
<dbReference type="Gene3D" id="3.30.460.10">
    <property type="entry name" value="Beta Polymerase, domain 2"/>
    <property type="match status" value="1"/>
</dbReference>
<comment type="similarity">
    <text evidence="8">Belongs to the tRNA nucleotidyltransferase/poly(A) polymerase family.</text>
</comment>
<keyword evidence="8" id="KW-0694">RNA-binding</keyword>
<evidence type="ECO:0000256" key="1">
    <source>
        <dbReference type="ARBA" id="ARBA00001946"/>
    </source>
</evidence>
<evidence type="ECO:0000256" key="5">
    <source>
        <dbReference type="ARBA" id="ARBA00022723"/>
    </source>
</evidence>
<dbReference type="CDD" id="cd05398">
    <property type="entry name" value="NT_ClassII-CCAase"/>
    <property type="match status" value="1"/>
</dbReference>
<dbReference type="STRING" id="1142394.PSMK_29560"/>
<dbReference type="InterPro" id="IPR043519">
    <property type="entry name" value="NT_sf"/>
</dbReference>
<dbReference type="EMBL" id="AP012338">
    <property type="protein sequence ID" value="BAM05115.1"/>
    <property type="molecule type" value="Genomic_DNA"/>
</dbReference>
<keyword evidence="12" id="KW-1185">Reference proteome</keyword>
<protein>
    <submittedName>
        <fullName evidence="11">CCA-adding enzyme</fullName>
        <ecNumber evidence="11">2.7.7.72</ecNumber>
    </submittedName>
</protein>
<dbReference type="Pfam" id="PF01743">
    <property type="entry name" value="PolyA_pol"/>
    <property type="match status" value="1"/>
</dbReference>
<dbReference type="InterPro" id="IPR032828">
    <property type="entry name" value="PolyA_RNA-bd"/>
</dbReference>
<evidence type="ECO:0000313" key="11">
    <source>
        <dbReference type="EMBL" id="BAM05115.1"/>
    </source>
</evidence>
<dbReference type="InterPro" id="IPR050264">
    <property type="entry name" value="Bact_CCA-adding_enz_type3_sf"/>
</dbReference>
<dbReference type="eggNOG" id="COG0617">
    <property type="taxonomic scope" value="Bacteria"/>
</dbReference>
<dbReference type="HOGENOM" id="CLU_015961_3_0_0"/>
<dbReference type="PATRIC" id="fig|1142394.8.peg.3063"/>
<dbReference type="PANTHER" id="PTHR46173:SF1">
    <property type="entry name" value="CCA TRNA NUCLEOTIDYLTRANSFERASE 1, MITOCHONDRIAL"/>
    <property type="match status" value="1"/>
</dbReference>
<sequence>MTAPPPRSAAPDVPAEAAAARDAALEVVTTLREAGHAAFFAGGCVRDALLGLAPSDFDVATDAPPDRVAGLFRRTQAVGAAFGVVLVHQKRGKRRVATEVATFRTDGVYTDGRRPASVSFATAEEDAARRDFTCNGLFWDPLHGQPGGAGDPRADAEGVIDFVGGRADLAAGLLRAIGDPAARFAEDHLRLLRLVRFAARFGFAVEPATEAAARAAAPRVAGVAAERVGDEVAKMLSAAPPAPAAAAALLSRLGLADRVLGPGQGGPPAALAALGPAPLATAVAALALDRAGSPAAASGLIRTRWAPALSLPNAVADASTGVLDALHALRGWGTLGVAARKRLASMPTFRDGPLALLRAVDPQAAAAVASDVAALAGDGVGLAPPPLLDGRALIAAGLRPGPAFRTMLDAAYDAQLEGRVSSPGDALEVAEASVSA</sequence>
<dbReference type="PANTHER" id="PTHR46173">
    <property type="entry name" value="CCA TRNA NUCLEOTIDYLTRANSFERASE 1, MITOCHONDRIAL"/>
    <property type="match status" value="1"/>
</dbReference>
<keyword evidence="5" id="KW-0479">Metal-binding</keyword>
<dbReference type="SUPFAM" id="SSF81301">
    <property type="entry name" value="Nucleotidyltransferase"/>
    <property type="match status" value="1"/>
</dbReference>
<evidence type="ECO:0000259" key="9">
    <source>
        <dbReference type="Pfam" id="PF01743"/>
    </source>
</evidence>
<proteinExistence type="inferred from homology"/>
<dbReference type="GO" id="GO:0046872">
    <property type="term" value="F:metal ion binding"/>
    <property type="evidence" value="ECO:0007669"/>
    <property type="project" value="UniProtKB-KW"/>
</dbReference>
<dbReference type="Proteomes" id="UP000007881">
    <property type="component" value="Chromosome"/>
</dbReference>
<evidence type="ECO:0000256" key="4">
    <source>
        <dbReference type="ARBA" id="ARBA00022695"/>
    </source>
</evidence>
<dbReference type="InterPro" id="IPR002646">
    <property type="entry name" value="PolA_pol_head_dom"/>
</dbReference>
<dbReference type="GO" id="GO:0008033">
    <property type="term" value="P:tRNA processing"/>
    <property type="evidence" value="ECO:0007669"/>
    <property type="project" value="UniProtKB-KW"/>
</dbReference>
<dbReference type="SUPFAM" id="SSF81891">
    <property type="entry name" value="Poly A polymerase C-terminal region-like"/>
    <property type="match status" value="1"/>
</dbReference>
<dbReference type="Pfam" id="PF12627">
    <property type="entry name" value="PolyA_pol_RNAbd"/>
    <property type="match status" value="1"/>
</dbReference>
<feature type="domain" description="Poly A polymerase head" evidence="9">
    <location>
        <begin position="38"/>
        <end position="175"/>
    </location>
</feature>
<dbReference type="Gene3D" id="1.10.3090.10">
    <property type="entry name" value="cca-adding enzyme, domain 2"/>
    <property type="match status" value="2"/>
</dbReference>
<feature type="domain" description="tRNA nucleotidyltransferase/poly(A) polymerase RNA and SrmB- binding" evidence="10">
    <location>
        <begin position="202"/>
        <end position="260"/>
    </location>
</feature>